<feature type="repeat" description="PPR" evidence="2">
    <location>
        <begin position="471"/>
        <end position="501"/>
    </location>
</feature>
<reference evidence="4" key="1">
    <citation type="submission" date="2021-02" db="EMBL/GenBank/DDBJ databases">
        <authorList>
            <person name="Dougan E. K."/>
            <person name="Rhodes N."/>
            <person name="Thang M."/>
            <person name="Chan C."/>
        </authorList>
    </citation>
    <scope>NUCLEOTIDE SEQUENCE</scope>
</reference>
<evidence type="ECO:0000256" key="2">
    <source>
        <dbReference type="PROSITE-ProRule" id="PRU00708"/>
    </source>
</evidence>
<dbReference type="Pfam" id="PF01535">
    <property type="entry name" value="PPR"/>
    <property type="match status" value="6"/>
</dbReference>
<feature type="repeat" description="PPR" evidence="2">
    <location>
        <begin position="505"/>
        <end position="539"/>
    </location>
</feature>
<feature type="repeat" description="PPR" evidence="2">
    <location>
        <begin position="751"/>
        <end position="785"/>
    </location>
</feature>
<dbReference type="Pfam" id="PF13041">
    <property type="entry name" value="PPR_2"/>
    <property type="match status" value="3"/>
</dbReference>
<name>A0A813IQI2_POLGL</name>
<dbReference type="Proteomes" id="UP000626109">
    <property type="component" value="Unassembled WGS sequence"/>
</dbReference>
<dbReference type="InterPro" id="IPR002885">
    <property type="entry name" value="PPR_rpt"/>
</dbReference>
<keyword evidence="3" id="KW-0812">Transmembrane</keyword>
<protein>
    <recommendedName>
        <fullName evidence="6">Pentacotripeptide-repeat region of PRORP domain-containing protein</fullName>
    </recommendedName>
</protein>
<feature type="repeat" description="PPR" evidence="2">
    <location>
        <begin position="370"/>
        <end position="404"/>
    </location>
</feature>
<keyword evidence="3" id="KW-1133">Transmembrane helix</keyword>
<dbReference type="NCBIfam" id="TIGR00756">
    <property type="entry name" value="PPR"/>
    <property type="match status" value="8"/>
</dbReference>
<dbReference type="PROSITE" id="PS51375">
    <property type="entry name" value="PPR"/>
    <property type="match status" value="9"/>
</dbReference>
<keyword evidence="1" id="KW-0677">Repeat</keyword>
<sequence>MTPAVSEFLAAVYVNLAPLWVELAFLVFFALGFAFLRVDSLQRGGKKGSKKDFGDDSYRSKTPVFDAHLLKAIELESSAGNSGAVVQAWRAGQAKAATPLELLKLVVEAFLAAEPDAFLAEIIAHMRLHGVGTMILDAVARAGQVEVMMKLWGLFQSELKMGRTHSMYEVVLAGFATVGDCQNVKEVSAQLKKDKQTISARGYSLMIKGFLKNGMLDAVQKQIFEMRSEGHDVPIFALTQFFRIAAESKRVSEMFASMKCAGVKLPVEALVVIIEDCLKAPELRAELAREAVKALRAAGPLPQAVFDPLLKLYTLLGDVAVLKLFEEMQTSDVRISEGLCVGLLARCADTKFLRFAEEIVRFCRARDGMTISIYSALMKVYAYCGMYDKACDLYDNIRQDGLEPDSMMYGCLMKFSVECGRTQLSQELSEKAPSLDIQNFMSLIRAAGRDRDIDRAYAVLQRMRDLKVALDVTAYNCVLDVCVQVGDMKRAKTLLNEMREQKMMDVISYNTFLKGYTSKGDLASAKALIREMEAAGMKGNDVTYNCLINCAVSTGNFKEAWDIIDLMERSSVKVDHYTISIMMKALKKIRSPKDVNLALQLFDRTKINVCSDEILFNTVLETCIRHKECWRLEAIMASYQKSGLRPSVHTYGALIKAAGVLKQTVQVRQFWREMEDRGQKPNDIVLGCMLDALVCNSLVEEAVEHFNKWKGEVQPNTVLYSTLVKGFANTHQDKRAMDLWREMRTSGLAMNTVVYNSLIDTQARVGNMDEVSVLVKAMDAEGCVPDSITYSTIVKGYCVKGDLEQALEVLRGMQESNMAHDAIVYNTILDGCTRHNRGDLADKLLAEMEALKVPPSNFTLGILVKMYGRRRMLDKAFEAIATLPKRGNFTPNAQVRTCLMCACLSNNATSEALAVFEELKSSPFGADAKAYSALISALVRQGKLLQAVDLVDELCGTSQLAAGRGSRVQVRGNDLDFVDSLLSALAQKGLMEQHGSPLLERLHAAKVPLSGRIMASPAAACRSSSSSPVVATHAGATVRTCETWPT</sequence>
<feature type="repeat" description="PPR" evidence="2">
    <location>
        <begin position="786"/>
        <end position="820"/>
    </location>
</feature>
<dbReference type="AlphaFoldDB" id="A0A813IQI2"/>
<dbReference type="PANTHER" id="PTHR47939:SF13">
    <property type="entry name" value="OS03G0201400 PROTEIN"/>
    <property type="match status" value="1"/>
</dbReference>
<dbReference type="Gene3D" id="1.25.40.10">
    <property type="entry name" value="Tetratricopeptide repeat domain"/>
    <property type="match status" value="7"/>
</dbReference>
<evidence type="ECO:0000256" key="1">
    <source>
        <dbReference type="ARBA" id="ARBA00022737"/>
    </source>
</evidence>
<dbReference type="EMBL" id="CAJNNW010011835">
    <property type="protein sequence ID" value="CAE8653664.1"/>
    <property type="molecule type" value="Genomic_DNA"/>
</dbReference>
<gene>
    <name evidence="4" type="ORF">PGLA2088_LOCUS10533</name>
</gene>
<organism evidence="4 5">
    <name type="scientific">Polarella glacialis</name>
    <name type="common">Dinoflagellate</name>
    <dbReference type="NCBI Taxonomy" id="89957"/>
    <lineage>
        <taxon>Eukaryota</taxon>
        <taxon>Sar</taxon>
        <taxon>Alveolata</taxon>
        <taxon>Dinophyceae</taxon>
        <taxon>Suessiales</taxon>
        <taxon>Suessiaceae</taxon>
        <taxon>Polarella</taxon>
    </lineage>
</organism>
<evidence type="ECO:0000313" key="4">
    <source>
        <dbReference type="EMBL" id="CAE8653664.1"/>
    </source>
</evidence>
<feature type="transmembrane region" description="Helical" evidence="3">
    <location>
        <begin position="12"/>
        <end position="36"/>
    </location>
</feature>
<comment type="caution">
    <text evidence="4">The sequence shown here is derived from an EMBL/GenBank/DDBJ whole genome shotgun (WGS) entry which is preliminary data.</text>
</comment>
<proteinExistence type="predicted"/>
<feature type="repeat" description="PPR" evidence="2">
    <location>
        <begin position="821"/>
        <end position="855"/>
    </location>
</feature>
<dbReference type="InterPro" id="IPR050667">
    <property type="entry name" value="PPR-containing_protein"/>
</dbReference>
<evidence type="ECO:0000313" key="5">
    <source>
        <dbReference type="Proteomes" id="UP000626109"/>
    </source>
</evidence>
<evidence type="ECO:0000256" key="3">
    <source>
        <dbReference type="SAM" id="Phobius"/>
    </source>
</evidence>
<feature type="repeat" description="PPR" evidence="2">
    <location>
        <begin position="647"/>
        <end position="681"/>
    </location>
</feature>
<keyword evidence="3" id="KW-0472">Membrane</keyword>
<dbReference type="PANTHER" id="PTHR47939">
    <property type="entry name" value="MEMBRANE-ASSOCIATED SALT-INDUCIBLE PROTEIN-LIKE"/>
    <property type="match status" value="1"/>
</dbReference>
<feature type="repeat" description="PPR" evidence="2">
    <location>
        <begin position="540"/>
        <end position="574"/>
    </location>
</feature>
<feature type="repeat" description="PPR" evidence="2">
    <location>
        <begin position="716"/>
        <end position="750"/>
    </location>
</feature>
<evidence type="ECO:0008006" key="6">
    <source>
        <dbReference type="Google" id="ProtNLM"/>
    </source>
</evidence>
<dbReference type="InterPro" id="IPR011990">
    <property type="entry name" value="TPR-like_helical_dom_sf"/>
</dbReference>
<dbReference type="Pfam" id="PF13812">
    <property type="entry name" value="PPR_3"/>
    <property type="match status" value="2"/>
</dbReference>
<accession>A0A813IQI2</accession>